<organism evidence="1 2">
    <name type="scientific">Dendrolimus kikuchii</name>
    <dbReference type="NCBI Taxonomy" id="765133"/>
    <lineage>
        <taxon>Eukaryota</taxon>
        <taxon>Metazoa</taxon>
        <taxon>Ecdysozoa</taxon>
        <taxon>Arthropoda</taxon>
        <taxon>Hexapoda</taxon>
        <taxon>Insecta</taxon>
        <taxon>Pterygota</taxon>
        <taxon>Neoptera</taxon>
        <taxon>Endopterygota</taxon>
        <taxon>Lepidoptera</taxon>
        <taxon>Glossata</taxon>
        <taxon>Ditrysia</taxon>
        <taxon>Bombycoidea</taxon>
        <taxon>Lasiocampidae</taxon>
        <taxon>Dendrolimus</taxon>
    </lineage>
</organism>
<gene>
    <name evidence="1" type="ORF">K1T71_012699</name>
</gene>
<evidence type="ECO:0000313" key="2">
    <source>
        <dbReference type="Proteomes" id="UP000824533"/>
    </source>
</evidence>
<accession>A0ACC1CKH2</accession>
<name>A0ACC1CKH2_9NEOP</name>
<dbReference type="EMBL" id="CM034409">
    <property type="protein sequence ID" value="KAJ0171936.1"/>
    <property type="molecule type" value="Genomic_DNA"/>
</dbReference>
<protein>
    <submittedName>
        <fullName evidence="1">Uncharacterized protein</fullName>
    </submittedName>
</protein>
<proteinExistence type="predicted"/>
<evidence type="ECO:0000313" key="1">
    <source>
        <dbReference type="EMBL" id="KAJ0171936.1"/>
    </source>
</evidence>
<keyword evidence="2" id="KW-1185">Reference proteome</keyword>
<comment type="caution">
    <text evidence="1">The sequence shown here is derived from an EMBL/GenBank/DDBJ whole genome shotgun (WGS) entry which is preliminary data.</text>
</comment>
<sequence>MDVPDERYYTRTPDSGTNSPRSQMSSPNSTSSINVTDQSITLSQHQQNLETLNRMGMFFHQQMQFDVKSRLGLTQASVSQGPRHTIDAILGLNARQRVSDFERREGDCETVPVSPGAAESAGEGSCNSNDGFSQRCADDKSAGSDEEAPRPGSTDSKKKHRRNRTTFTTYQLHELERAFEKSHYPDVYSREELAMKVNLPEVRVQVWFQNRRAKWRRQEKMEAARLGLSEYGCGAGGGIPRLSGLGLPVDPWLAPPLLTALPGFLSHPPSGYPSYLTPPAPAPPAPAPPDPRSSSIAALRMKAKEHVESLSKGLQMV</sequence>
<dbReference type="Proteomes" id="UP000824533">
    <property type="component" value="Linkage Group LG23"/>
</dbReference>
<reference evidence="1 2" key="1">
    <citation type="journal article" date="2021" name="Front. Genet.">
        <title>Chromosome-Level Genome Assembly Reveals Significant Gene Expansion in the Toll and IMD Signaling Pathways of Dendrolimus kikuchii.</title>
        <authorList>
            <person name="Zhou J."/>
            <person name="Wu P."/>
            <person name="Xiong Z."/>
            <person name="Liu N."/>
            <person name="Zhao N."/>
            <person name="Ji M."/>
            <person name="Qiu Y."/>
            <person name="Yang B."/>
        </authorList>
    </citation>
    <scope>NUCLEOTIDE SEQUENCE [LARGE SCALE GENOMIC DNA]</scope>
    <source>
        <strain evidence="1">Ann1</strain>
    </source>
</reference>